<proteinExistence type="predicted"/>
<dbReference type="HOGENOM" id="CLU_025462_0_0_1"/>
<dbReference type="RefSeq" id="XP_002478192.1">
    <property type="nucleotide sequence ID" value="XM_002478147.1"/>
</dbReference>
<dbReference type="InParanoid" id="B8M0D2"/>
<name>B8M0D2_TALSN</name>
<dbReference type="EMBL" id="EQ962653">
    <property type="protein sequence ID" value="EED21229.1"/>
    <property type="molecule type" value="Genomic_DNA"/>
</dbReference>
<dbReference type="OMA" id="KRMAPYP"/>
<dbReference type="eggNOG" id="ENOG502S5PM">
    <property type="taxonomic scope" value="Eukaryota"/>
</dbReference>
<keyword evidence="1" id="KW-1133">Transmembrane helix</keyword>
<dbReference type="OrthoDB" id="5043642at2759"/>
<dbReference type="PhylomeDB" id="B8M0D2"/>
<dbReference type="Proteomes" id="UP000001745">
    <property type="component" value="Unassembled WGS sequence"/>
</dbReference>
<organism evidence="2 3">
    <name type="scientific">Talaromyces stipitatus (strain ATCC 10500 / CBS 375.48 / QM 6759 / NRRL 1006)</name>
    <name type="common">Penicillium stipitatum</name>
    <dbReference type="NCBI Taxonomy" id="441959"/>
    <lineage>
        <taxon>Eukaryota</taxon>
        <taxon>Fungi</taxon>
        <taxon>Dikarya</taxon>
        <taxon>Ascomycota</taxon>
        <taxon>Pezizomycotina</taxon>
        <taxon>Eurotiomycetes</taxon>
        <taxon>Eurotiomycetidae</taxon>
        <taxon>Eurotiales</taxon>
        <taxon>Trichocomaceae</taxon>
        <taxon>Talaromyces</taxon>
        <taxon>Talaromyces sect. Talaromyces</taxon>
    </lineage>
</organism>
<dbReference type="VEuPathDB" id="FungiDB:TSTA_084600"/>
<gene>
    <name evidence="2" type="ORF">TSTA_084600</name>
</gene>
<keyword evidence="1" id="KW-0812">Transmembrane</keyword>
<evidence type="ECO:0008006" key="4">
    <source>
        <dbReference type="Google" id="ProtNLM"/>
    </source>
</evidence>
<evidence type="ECO:0000256" key="1">
    <source>
        <dbReference type="SAM" id="Phobius"/>
    </source>
</evidence>
<keyword evidence="1" id="KW-0472">Membrane</keyword>
<dbReference type="Pfam" id="PF11927">
    <property type="entry name" value="HODM_asu-like"/>
    <property type="match status" value="1"/>
</dbReference>
<dbReference type="InterPro" id="IPR021848">
    <property type="entry name" value="HODM_asu-like"/>
</dbReference>
<feature type="transmembrane region" description="Helical" evidence="1">
    <location>
        <begin position="6"/>
        <end position="24"/>
    </location>
</feature>
<accession>B8M0D2</accession>
<protein>
    <recommendedName>
        <fullName evidence="4">HRQ family protein</fullName>
    </recommendedName>
</protein>
<evidence type="ECO:0000313" key="2">
    <source>
        <dbReference type="EMBL" id="EED21229.1"/>
    </source>
</evidence>
<dbReference type="AlphaFoldDB" id="B8M0D2"/>
<dbReference type="STRING" id="441959.B8M0D2"/>
<dbReference type="GeneID" id="8102742"/>
<reference evidence="3" key="1">
    <citation type="journal article" date="2015" name="Genome Announc.">
        <title>Genome sequence of the AIDS-associated pathogen Penicillium marneffei (ATCC18224) and its near taxonomic relative Talaromyces stipitatus (ATCC10500).</title>
        <authorList>
            <person name="Nierman W.C."/>
            <person name="Fedorova-Abrams N.D."/>
            <person name="Andrianopoulos A."/>
        </authorList>
    </citation>
    <scope>NUCLEOTIDE SEQUENCE [LARGE SCALE GENOMIC DNA]</scope>
    <source>
        <strain evidence="3">ATCC 10500 / CBS 375.48 / QM 6759 / NRRL 1006</strain>
    </source>
</reference>
<sequence>MVYSVSFVAFTIASVFIQWLFKLFRPSQDEKVTEKSTALDVTHKAPYPCNAIKGNQKFRITMGLRRLDDWNWLTVDKNYLKEHEVRNALLKNQRSQVIQCLPESKIACTEALEVVAEFLCERYPAMFHMEEEGDMKKIHNRKTGESFLVGDENDTMDPLETAVRLTMEDLSILMKNEEGEYYLAASATLFPVGWTVQERIGWTISQMHDPVPEWKDKIGHSVNKFFCRLTPESPMERSNYFLETREPDEGLGDTLFRPMGLTEEQPGLSIEDILLRWERQTFRRLPRTGALIFSVKTTLNTFDELPVDQLQALATEIRSWPEDMAKYKGRDVWGQRVLDYCIQRSIVPA</sequence>
<keyword evidence="3" id="KW-1185">Reference proteome</keyword>
<evidence type="ECO:0000313" key="3">
    <source>
        <dbReference type="Proteomes" id="UP000001745"/>
    </source>
</evidence>